<sequence length="164" mass="18204">MAVHRRTALGLLPAALLAGCGFQLRQAPQLPMERLHLSGFGERSPLRLALERQLARTPVQVVPQRSQAQVVLEVLRESHHRVAVASTAAGQVRAWQLHLVLSYRLTTPQDEVLLPTSELHLTRDLSTTESLALAKEAEEADLRRAMHAEAVSLLLRRLAAIRLK</sequence>
<dbReference type="GO" id="GO:1990351">
    <property type="term" value="C:transporter complex"/>
    <property type="evidence" value="ECO:0007669"/>
    <property type="project" value="TreeGrafter"/>
</dbReference>
<dbReference type="AlphaFoldDB" id="A0A931ND00"/>
<dbReference type="GO" id="GO:0001530">
    <property type="term" value="F:lipopolysaccharide binding"/>
    <property type="evidence" value="ECO:0007669"/>
    <property type="project" value="TreeGrafter"/>
</dbReference>
<comment type="caution">
    <text evidence="7">The sequence shown here is derived from an EMBL/GenBank/DDBJ whole genome shotgun (WGS) entry which is preliminary data.</text>
</comment>
<name>A0A931ND00_9BURK</name>
<evidence type="ECO:0000256" key="6">
    <source>
        <dbReference type="HAMAP-Rule" id="MF_01186"/>
    </source>
</evidence>
<gene>
    <name evidence="6" type="primary">lptE</name>
    <name evidence="7" type="ORF">I7X43_02635</name>
</gene>
<keyword evidence="1 6" id="KW-0732">Signal</keyword>
<evidence type="ECO:0000256" key="1">
    <source>
        <dbReference type="ARBA" id="ARBA00022729"/>
    </source>
</evidence>
<keyword evidence="2 6" id="KW-0472">Membrane</keyword>
<dbReference type="GO" id="GO:0015920">
    <property type="term" value="P:lipopolysaccharide transport"/>
    <property type="evidence" value="ECO:0007669"/>
    <property type="project" value="TreeGrafter"/>
</dbReference>
<dbReference type="GO" id="GO:0009279">
    <property type="term" value="C:cell outer membrane"/>
    <property type="evidence" value="ECO:0007669"/>
    <property type="project" value="UniProtKB-SubCell"/>
</dbReference>
<reference evidence="7" key="1">
    <citation type="submission" date="2020-12" db="EMBL/GenBank/DDBJ databases">
        <title>The genome sequence of Inhella sp. 4Y17.</title>
        <authorList>
            <person name="Liu Y."/>
        </authorList>
    </citation>
    <scope>NUCLEOTIDE SEQUENCE</scope>
    <source>
        <strain evidence="7">4Y10</strain>
    </source>
</reference>
<keyword evidence="5 6" id="KW-0449">Lipoprotein</keyword>
<evidence type="ECO:0000313" key="7">
    <source>
        <dbReference type="EMBL" id="MBH9551735.1"/>
    </source>
</evidence>
<evidence type="ECO:0000256" key="3">
    <source>
        <dbReference type="ARBA" id="ARBA00023139"/>
    </source>
</evidence>
<comment type="subunit">
    <text evidence="6">Component of the lipopolysaccharide transport and assembly complex. Interacts with LptD.</text>
</comment>
<dbReference type="RefSeq" id="WP_198099337.1">
    <property type="nucleotide sequence ID" value="NZ_JAEDAL010000001.1"/>
</dbReference>
<evidence type="ECO:0000256" key="5">
    <source>
        <dbReference type="ARBA" id="ARBA00023288"/>
    </source>
</evidence>
<keyword evidence="4 6" id="KW-0998">Cell outer membrane</keyword>
<dbReference type="HAMAP" id="MF_01186">
    <property type="entry name" value="LPS_assembly_LptE"/>
    <property type="match status" value="1"/>
</dbReference>
<evidence type="ECO:0000256" key="2">
    <source>
        <dbReference type="ARBA" id="ARBA00023136"/>
    </source>
</evidence>
<proteinExistence type="inferred from homology"/>
<keyword evidence="8" id="KW-1185">Reference proteome</keyword>
<organism evidence="7 8">
    <name type="scientific">Inhella gelatinilytica</name>
    <dbReference type="NCBI Taxonomy" id="2795030"/>
    <lineage>
        <taxon>Bacteria</taxon>
        <taxon>Pseudomonadati</taxon>
        <taxon>Pseudomonadota</taxon>
        <taxon>Betaproteobacteria</taxon>
        <taxon>Burkholderiales</taxon>
        <taxon>Sphaerotilaceae</taxon>
        <taxon>Inhella</taxon>
    </lineage>
</organism>
<dbReference type="GO" id="GO:0043165">
    <property type="term" value="P:Gram-negative-bacterium-type cell outer membrane assembly"/>
    <property type="evidence" value="ECO:0007669"/>
    <property type="project" value="UniProtKB-UniRule"/>
</dbReference>
<evidence type="ECO:0000256" key="4">
    <source>
        <dbReference type="ARBA" id="ARBA00023237"/>
    </source>
</evidence>
<comment type="function">
    <text evidence="6">Together with LptD, is involved in the assembly of lipopolysaccharide (LPS) at the surface of the outer membrane. Required for the proper assembly of LptD. Binds LPS and may serve as the LPS recognition site at the outer membrane.</text>
</comment>
<dbReference type="Gene3D" id="3.30.160.150">
    <property type="entry name" value="Lipoprotein like domain"/>
    <property type="match status" value="1"/>
</dbReference>
<dbReference type="PROSITE" id="PS51257">
    <property type="entry name" value="PROKAR_LIPOPROTEIN"/>
    <property type="match status" value="1"/>
</dbReference>
<evidence type="ECO:0000313" key="8">
    <source>
        <dbReference type="Proteomes" id="UP000620139"/>
    </source>
</evidence>
<comment type="subcellular location">
    <subcellularLocation>
        <location evidence="6">Cell outer membrane</location>
        <topology evidence="6">Lipid-anchor</topology>
    </subcellularLocation>
</comment>
<keyword evidence="3 6" id="KW-0564">Palmitate</keyword>
<accession>A0A931ND00</accession>
<dbReference type="PANTHER" id="PTHR38098">
    <property type="entry name" value="LPS-ASSEMBLY LIPOPROTEIN LPTE"/>
    <property type="match status" value="1"/>
</dbReference>
<comment type="similarity">
    <text evidence="6">Belongs to the LptE lipoprotein family.</text>
</comment>
<dbReference type="InterPro" id="IPR007485">
    <property type="entry name" value="LPS_assembly_LptE"/>
</dbReference>
<dbReference type="Proteomes" id="UP000620139">
    <property type="component" value="Unassembled WGS sequence"/>
</dbReference>
<dbReference type="EMBL" id="JAEDAL010000001">
    <property type="protein sequence ID" value="MBH9551735.1"/>
    <property type="molecule type" value="Genomic_DNA"/>
</dbReference>
<dbReference type="PANTHER" id="PTHR38098:SF1">
    <property type="entry name" value="LPS-ASSEMBLY LIPOPROTEIN LPTE"/>
    <property type="match status" value="1"/>
</dbReference>
<protein>
    <recommendedName>
        <fullName evidence="6">LPS-assembly lipoprotein LptE</fullName>
    </recommendedName>
</protein>
<dbReference type="Pfam" id="PF04390">
    <property type="entry name" value="LptE"/>
    <property type="match status" value="1"/>
</dbReference>